<protein>
    <submittedName>
        <fullName evidence="2">Uncharacterized protein</fullName>
    </submittedName>
</protein>
<gene>
    <name evidence="2" type="ORF">LFZ56_15795</name>
</gene>
<dbReference type="Proteomes" id="UP000197991">
    <property type="component" value="Chromosome"/>
</dbReference>
<organism evidence="2 3">
    <name type="scientific">Salmonella bongori serovar 66:z41:- str. SA19983605</name>
    <dbReference type="NCBI Taxonomy" id="1243617"/>
    <lineage>
        <taxon>Bacteria</taxon>
        <taxon>Pseudomonadati</taxon>
        <taxon>Pseudomonadota</taxon>
        <taxon>Gammaproteobacteria</taxon>
        <taxon>Enterobacterales</taxon>
        <taxon>Enterobacteriaceae</taxon>
        <taxon>Salmonella</taxon>
    </lineage>
</organism>
<evidence type="ECO:0000256" key="1">
    <source>
        <dbReference type="SAM" id="Phobius"/>
    </source>
</evidence>
<evidence type="ECO:0000313" key="3">
    <source>
        <dbReference type="Proteomes" id="UP000197991"/>
    </source>
</evidence>
<dbReference type="AlphaFoldDB" id="A0A248KBX9"/>
<keyword evidence="1" id="KW-0472">Membrane</keyword>
<feature type="transmembrane region" description="Helical" evidence="1">
    <location>
        <begin position="12"/>
        <end position="28"/>
    </location>
</feature>
<keyword evidence="1" id="KW-0812">Transmembrane</keyword>
<sequence>MSTFEKCLDGVLWFFIMSAYSLIIKGRLREVVKKPIADHAISHLTICVVITMLIAVAVNVVACEPLTSLIEGRAR</sequence>
<accession>A0A248KBX9</accession>
<evidence type="ECO:0000313" key="2">
    <source>
        <dbReference type="EMBL" id="ASG55605.1"/>
    </source>
</evidence>
<keyword evidence="3" id="KW-1185">Reference proteome</keyword>
<name>A0A248KBX9_SALBN</name>
<proteinExistence type="predicted"/>
<reference evidence="2 3" key="1">
    <citation type="submission" date="2017-06" db="EMBL/GenBank/DDBJ databases">
        <title>Salmonella reference genomes for public health.</title>
        <authorList>
            <person name="Robertson J."/>
            <person name="Yoshida C."/>
            <person name="Gurnik S."/>
            <person name="Nash J."/>
        </authorList>
    </citation>
    <scope>NUCLEOTIDE SEQUENCE [LARGE SCALE GENOMIC DNA]</scope>
    <source>
        <strain evidence="2 3">SA19983605</strain>
    </source>
</reference>
<dbReference type="EMBL" id="CP022120">
    <property type="protein sequence ID" value="ASG55605.1"/>
    <property type="molecule type" value="Genomic_DNA"/>
</dbReference>
<keyword evidence="1" id="KW-1133">Transmembrane helix</keyword>
<feature type="transmembrane region" description="Helical" evidence="1">
    <location>
        <begin position="40"/>
        <end position="62"/>
    </location>
</feature>